<dbReference type="InterPro" id="IPR036271">
    <property type="entry name" value="Tet_transcr_reg_TetR-rel_C_sf"/>
</dbReference>
<gene>
    <name evidence="1" type="ORF">KIH74_15290</name>
</gene>
<sequence length="72" mass="7734">MWFLVESGMPEQDAQMAMLAASRFTVGSVLEEQADAVMDEDAPDVPGFDQSSAFEAGLAMIIDGLALRQRPA</sequence>
<proteinExistence type="predicted"/>
<keyword evidence="2" id="KW-1185">Reference proteome</keyword>
<accession>A0ABS5TGY8</accession>
<evidence type="ECO:0008006" key="3">
    <source>
        <dbReference type="Google" id="ProtNLM"/>
    </source>
</evidence>
<evidence type="ECO:0000313" key="1">
    <source>
        <dbReference type="EMBL" id="MBT0770305.1"/>
    </source>
</evidence>
<dbReference type="SUPFAM" id="SSF48498">
    <property type="entry name" value="Tetracyclin repressor-like, C-terminal domain"/>
    <property type="match status" value="1"/>
</dbReference>
<dbReference type="RefSeq" id="WP_214156592.1">
    <property type="nucleotide sequence ID" value="NZ_JAHBAY010000005.1"/>
</dbReference>
<evidence type="ECO:0000313" key="2">
    <source>
        <dbReference type="Proteomes" id="UP001197247"/>
    </source>
</evidence>
<comment type="caution">
    <text evidence="1">The sequence shown here is derived from an EMBL/GenBank/DDBJ whole genome shotgun (WGS) entry which is preliminary data.</text>
</comment>
<protein>
    <recommendedName>
        <fullName evidence="3">Tetracycline repressor TetR C-terminal domain-containing protein</fullName>
    </recommendedName>
</protein>
<dbReference type="Gene3D" id="1.10.357.10">
    <property type="entry name" value="Tetracycline Repressor, domain 2"/>
    <property type="match status" value="1"/>
</dbReference>
<reference evidence="1 2" key="1">
    <citation type="submission" date="2021-05" db="EMBL/GenBank/DDBJ databases">
        <title>Kineosporia and Streptomyces sp. nov. two new marine actinobacteria isolated from Coral.</title>
        <authorList>
            <person name="Buangrab K."/>
            <person name="Sutthacheep M."/>
            <person name="Yeemin T."/>
            <person name="Harunari E."/>
            <person name="Igarashi Y."/>
            <person name="Kanchanasin P."/>
            <person name="Tanasupawat S."/>
            <person name="Phongsopitanun W."/>
        </authorList>
    </citation>
    <scope>NUCLEOTIDE SEQUENCE [LARGE SCALE GENOMIC DNA]</scope>
    <source>
        <strain evidence="1 2">J2-2</strain>
    </source>
</reference>
<dbReference type="EMBL" id="JAHBAY010000005">
    <property type="protein sequence ID" value="MBT0770305.1"/>
    <property type="molecule type" value="Genomic_DNA"/>
</dbReference>
<organism evidence="1 2">
    <name type="scientific">Kineosporia corallincola</name>
    <dbReference type="NCBI Taxonomy" id="2835133"/>
    <lineage>
        <taxon>Bacteria</taxon>
        <taxon>Bacillati</taxon>
        <taxon>Actinomycetota</taxon>
        <taxon>Actinomycetes</taxon>
        <taxon>Kineosporiales</taxon>
        <taxon>Kineosporiaceae</taxon>
        <taxon>Kineosporia</taxon>
    </lineage>
</organism>
<name>A0ABS5TGY8_9ACTN</name>
<dbReference type="Proteomes" id="UP001197247">
    <property type="component" value="Unassembled WGS sequence"/>
</dbReference>